<dbReference type="PaxDb" id="195103-CPF_0931"/>
<organism evidence="3 4">
    <name type="scientific">Clostridium perfringens (strain ATCC 13124 / DSM 756 / JCM 1290 / NCIMB 6125 / NCTC 8237 / Type A)</name>
    <dbReference type="NCBI Taxonomy" id="195103"/>
    <lineage>
        <taxon>Bacteria</taxon>
        <taxon>Bacillati</taxon>
        <taxon>Bacillota</taxon>
        <taxon>Clostridia</taxon>
        <taxon>Eubacteriales</taxon>
        <taxon>Clostridiaceae</taxon>
        <taxon>Clostridium</taxon>
    </lineage>
</organism>
<dbReference type="Proteomes" id="UP000001823">
    <property type="component" value="Chromosome"/>
</dbReference>
<dbReference type="KEGG" id="cpf:CPF_0931"/>
<sequence length="229" mass="26083">MKGGIIMVNMKSNNEIYSKLIRNSIKIPTPIYKPNFTLASSVYSIESCMKQISQLSKITFPLPNINLQLQQMVKDFNTLNIENISSMVKAIYNDSFINLNQLTKLTSNINYNLFSNELAESIYSFTDSLKEFCNENNIVNSDIDSYVSSIDSTKETFENSKLSKSDILNIINIVVTLLFFVYGLYSDTQSNISNEHMTKTIQQNTETNIKLTKELEKLNSNLKNLSSED</sequence>
<dbReference type="AlphaFoldDB" id="A0A0H2YTH7"/>
<keyword evidence="2" id="KW-0472">Membrane</keyword>
<dbReference type="STRING" id="195103.CPF_0931"/>
<accession>A0A0H2YTH7</accession>
<dbReference type="EMBL" id="CP000246">
    <property type="protein sequence ID" value="ABG84375.1"/>
    <property type="molecule type" value="Genomic_DNA"/>
</dbReference>
<protein>
    <submittedName>
        <fullName evidence="3">Uncharacterized protein</fullName>
    </submittedName>
</protein>
<evidence type="ECO:0000313" key="4">
    <source>
        <dbReference type="Proteomes" id="UP000001823"/>
    </source>
</evidence>
<keyword evidence="2" id="KW-0812">Transmembrane</keyword>
<evidence type="ECO:0000313" key="3">
    <source>
        <dbReference type="EMBL" id="ABG84375.1"/>
    </source>
</evidence>
<evidence type="ECO:0000256" key="1">
    <source>
        <dbReference type="SAM" id="Coils"/>
    </source>
</evidence>
<proteinExistence type="predicted"/>
<feature type="transmembrane region" description="Helical" evidence="2">
    <location>
        <begin position="167"/>
        <end position="185"/>
    </location>
</feature>
<gene>
    <name evidence="3" type="ordered locus">CPF_0931</name>
</gene>
<keyword evidence="2" id="KW-1133">Transmembrane helix</keyword>
<keyword evidence="4" id="KW-1185">Reference proteome</keyword>
<feature type="coiled-coil region" evidence="1">
    <location>
        <begin position="201"/>
        <end position="228"/>
    </location>
</feature>
<name>A0A0H2YTH7_CLOP1</name>
<evidence type="ECO:0000256" key="2">
    <source>
        <dbReference type="SAM" id="Phobius"/>
    </source>
</evidence>
<reference evidence="3 4" key="1">
    <citation type="journal article" date="2006" name="Genome Res.">
        <title>Skewed genomic variability in strains of the toxigenic bacterial pathogen, Clostridium perfringens.</title>
        <authorList>
            <person name="Myers G.S."/>
            <person name="Rasko D.A."/>
            <person name="Cheung J.K."/>
            <person name="Ravel J."/>
            <person name="Seshadri R."/>
            <person name="Deboy R.T."/>
            <person name="Ren Q."/>
            <person name="Varga J."/>
            <person name="Awad M.M."/>
            <person name="Brinkac L.M."/>
            <person name="Daugherty S.C."/>
            <person name="Haft D.H."/>
            <person name="Dodson R.J."/>
            <person name="Madupu R."/>
            <person name="Nelson W.C."/>
            <person name="Rosovitz M.J."/>
            <person name="Sullivan S.A."/>
            <person name="Khouri H."/>
            <person name="Dimitrov G.I."/>
            <person name="Watkins K.L."/>
            <person name="Mulligan S."/>
            <person name="Benton J."/>
            <person name="Radune D."/>
            <person name="Fisher D.J."/>
            <person name="Atkins H.S."/>
            <person name="Hiscox T."/>
            <person name="Jost B.H."/>
            <person name="Billington S.J."/>
            <person name="Songer J.G."/>
            <person name="McClane B.A."/>
            <person name="Titball R.W."/>
            <person name="Rood J.I."/>
            <person name="Melville S.B."/>
            <person name="Paulsen I.T."/>
        </authorList>
    </citation>
    <scope>NUCLEOTIDE SEQUENCE [LARGE SCALE GENOMIC DNA]</scope>
    <source>
        <strain evidence="4">ATCC 13124 / DSM 756 / JCM 1290 / NCIMB 6125 / NCTC 8237 / S 107 / Type A</strain>
    </source>
</reference>
<dbReference type="HOGENOM" id="CLU_1208082_0_0_9"/>
<keyword evidence="1" id="KW-0175">Coiled coil</keyword>